<proteinExistence type="inferred from homology"/>
<evidence type="ECO:0000259" key="2">
    <source>
        <dbReference type="SMART" id="SM00470"/>
    </source>
</evidence>
<comment type="caution">
    <text evidence="3">The sequence shown here is derived from an EMBL/GenBank/DDBJ whole genome shotgun (WGS) entry which is preliminary data.</text>
</comment>
<comment type="similarity">
    <text evidence="1">Belongs to the ParB family.</text>
</comment>
<dbReference type="SMART" id="SM00470">
    <property type="entry name" value="ParB"/>
    <property type="match status" value="1"/>
</dbReference>
<organism evidence="3 4">
    <name type="scientific">Clostridium facile</name>
    <dbReference type="NCBI Taxonomy" id="2763035"/>
    <lineage>
        <taxon>Bacteria</taxon>
        <taxon>Bacillati</taxon>
        <taxon>Bacillota</taxon>
        <taxon>Clostridia</taxon>
        <taxon>Eubacteriales</taxon>
        <taxon>Clostridiaceae</taxon>
        <taxon>Clostridium</taxon>
    </lineage>
</organism>
<dbReference type="CDD" id="cd16393">
    <property type="entry name" value="SPO0J_N"/>
    <property type="match status" value="1"/>
</dbReference>
<dbReference type="Proteomes" id="UP000649151">
    <property type="component" value="Unassembled WGS sequence"/>
</dbReference>
<dbReference type="InterPro" id="IPR036086">
    <property type="entry name" value="ParB/Sulfiredoxin_sf"/>
</dbReference>
<dbReference type="InterPro" id="IPR004437">
    <property type="entry name" value="ParB/RepB/Spo0J"/>
</dbReference>
<dbReference type="InterPro" id="IPR050336">
    <property type="entry name" value="Chromosome_partition/occlusion"/>
</dbReference>
<gene>
    <name evidence="3" type="ORF">H8Z77_09535</name>
</gene>
<feature type="domain" description="ParB-like N-terminal" evidence="2">
    <location>
        <begin position="12"/>
        <end position="102"/>
    </location>
</feature>
<evidence type="ECO:0000313" key="4">
    <source>
        <dbReference type="Proteomes" id="UP000649151"/>
    </source>
</evidence>
<keyword evidence="4" id="KW-1185">Reference proteome</keyword>
<sequence length="264" mass="30181">MFSKTKVVNRVVLLDVEQIKPNPAQPRAIFVEQELQALAESIRENGILQPLTVRTNANGEYELIAGERRLRAAKLANLKEVPCIVMESTDKQSAVYALIENIQRQNLNYFEEAAAISNLIVEWNVTQEEASKRLGKAQSTVANKIRLLRFHPEQQQKILDAGLTERHARALLKLEDPMLVDKAIYYISARHLNVQQSEKYIQDLLQETKKPHRNYIPVIKDVRLFLNTINKAIETMQKAGVPATTEKREQSDCIEYIVKIPLSK</sequence>
<dbReference type="Gene3D" id="3.90.1530.30">
    <property type="match status" value="1"/>
</dbReference>
<dbReference type="SUPFAM" id="SSF110849">
    <property type="entry name" value="ParB/Sulfiredoxin"/>
    <property type="match status" value="1"/>
</dbReference>
<evidence type="ECO:0000313" key="3">
    <source>
        <dbReference type="EMBL" id="MBC5788254.1"/>
    </source>
</evidence>
<dbReference type="InterPro" id="IPR003115">
    <property type="entry name" value="ParB_N"/>
</dbReference>
<dbReference type="InterPro" id="IPR041468">
    <property type="entry name" value="HTH_ParB/Spo0J"/>
</dbReference>
<dbReference type="Gene3D" id="1.10.10.2830">
    <property type="match status" value="1"/>
</dbReference>
<accession>A0ABR7ISX5</accession>
<evidence type="ECO:0000256" key="1">
    <source>
        <dbReference type="ARBA" id="ARBA00006295"/>
    </source>
</evidence>
<name>A0ABR7ISX5_9CLOT</name>
<protein>
    <submittedName>
        <fullName evidence="3">ParB/RepB/Spo0J family partition protein</fullName>
    </submittedName>
</protein>
<dbReference type="Pfam" id="PF02195">
    <property type="entry name" value="ParB_N"/>
    <property type="match status" value="1"/>
</dbReference>
<dbReference type="EMBL" id="JACOQK010000001">
    <property type="protein sequence ID" value="MBC5788254.1"/>
    <property type="molecule type" value="Genomic_DNA"/>
</dbReference>
<dbReference type="Pfam" id="PF17762">
    <property type="entry name" value="HTH_ParB"/>
    <property type="match status" value="1"/>
</dbReference>
<dbReference type="PANTHER" id="PTHR33375:SF8">
    <property type="entry name" value="NUCLEOID OCCLUSION PROTEIN"/>
    <property type="match status" value="1"/>
</dbReference>
<dbReference type="NCBIfam" id="TIGR00180">
    <property type="entry name" value="parB_part"/>
    <property type="match status" value="1"/>
</dbReference>
<reference evidence="3 4" key="1">
    <citation type="submission" date="2020-08" db="EMBL/GenBank/DDBJ databases">
        <title>Genome public.</title>
        <authorList>
            <person name="Liu C."/>
            <person name="Sun Q."/>
        </authorList>
    </citation>
    <scope>NUCLEOTIDE SEQUENCE [LARGE SCALE GENOMIC DNA]</scope>
    <source>
        <strain evidence="3 4">NSJ-27</strain>
    </source>
</reference>
<dbReference type="PANTHER" id="PTHR33375">
    <property type="entry name" value="CHROMOSOME-PARTITIONING PROTEIN PARB-RELATED"/>
    <property type="match status" value="1"/>
</dbReference>